<comment type="caution">
    <text evidence="3">The sequence shown here is derived from an EMBL/GenBank/DDBJ whole genome shotgun (WGS) entry which is preliminary data.</text>
</comment>
<evidence type="ECO:0000313" key="3">
    <source>
        <dbReference type="EMBL" id="KLU24860.1"/>
    </source>
</evidence>
<dbReference type="RefSeq" id="WP_047847997.1">
    <property type="nucleotide sequence ID" value="NZ_AEJF01000115.1"/>
</dbReference>
<sequence length="553" mass="60769">MTRTVIERFVEHSPITVMARLALQRALDPEWIDGLFEQVQVDKGQHVRESLFSATVELMSMIASGLRYTVRAAAGAAPELPVAITALHDRISRTRPGWARVLARESVKRLSPLVQPLMFNRPVTASGYRLRIVDGSHLPKGEKCSPGPSGCVHTLMPQAGLGVGVRTVVPFVVYDPEVAMIVDLVPCEQGRAQEEVNAGALLDSVQPGELWIIDRNFSTHAIVTGWQRRSSAFIVQERGCNPNQIEAGRPVRKGRIEMGAVYEQPVSTTDDSGASLVLRRIEVRANGSSVEGGEVIRILTNVPASQLTAEEVASLSCRSWSEMLSVPLELVLKGEILSLGRPRAAPLALGMAALAYNVLSTMVRTVSREQELDTREVQRLPHYIATGIRATYAGVMIAVPAEFWRRYDQLAPGDLGDILRKIAAHVDPRSAHKQRREPTASPETKAILRAATLDVMFRREEGEDPDNEPLSGQRFIAMATREFSSNPSKVLRDTAESPVMVTKYGQAIAFLISVEDWNRMKAERRENILDRLAAEHAGPQSAGRGPAREPSIN</sequence>
<dbReference type="OrthoDB" id="9080928at2"/>
<reference evidence="3 4" key="1">
    <citation type="journal article" date="2015" name="Genome Announc.">
        <title>Draft Genome Sequence of Burkholderia sp. Strain PML1(12), an Ectomycorrhizosphere-Inhabiting Bacterium with Effective Mineral-Weathering Ability.</title>
        <authorList>
            <person name="Uroz S."/>
            <person name="Oger P."/>
        </authorList>
    </citation>
    <scope>NUCLEOTIDE SEQUENCE [LARGE SCALE GENOMIC DNA]</scope>
    <source>
        <strain evidence="4">PML1(12)</strain>
    </source>
</reference>
<evidence type="ECO:0008006" key="5">
    <source>
        <dbReference type="Google" id="ProtNLM"/>
    </source>
</evidence>
<keyword evidence="4" id="KW-1185">Reference proteome</keyword>
<name>A0A0J1CWA6_9BURK</name>
<dbReference type="AlphaFoldDB" id="A0A0J1CWA6"/>
<dbReference type="PATRIC" id="fig|908627.4.peg.3992"/>
<dbReference type="SUPFAM" id="SSF53098">
    <property type="entry name" value="Ribonuclease H-like"/>
    <property type="match status" value="1"/>
</dbReference>
<protein>
    <recommendedName>
        <fullName evidence="5">Prevent-host-death protein</fullName>
    </recommendedName>
</protein>
<dbReference type="InterPro" id="IPR036165">
    <property type="entry name" value="YefM-like_sf"/>
</dbReference>
<dbReference type="SUPFAM" id="SSF143120">
    <property type="entry name" value="YefM-like"/>
    <property type="match status" value="1"/>
</dbReference>
<evidence type="ECO:0000256" key="1">
    <source>
        <dbReference type="ARBA" id="ARBA00009981"/>
    </source>
</evidence>
<dbReference type="Gene3D" id="3.40.1620.10">
    <property type="entry name" value="YefM-like domain"/>
    <property type="match status" value="1"/>
</dbReference>
<gene>
    <name evidence="3" type="ORF">EOS_17840</name>
</gene>
<evidence type="ECO:0000313" key="4">
    <source>
        <dbReference type="Proteomes" id="UP000035963"/>
    </source>
</evidence>
<organism evidence="3 4">
    <name type="scientific">Caballeronia mineralivorans PML1(12)</name>
    <dbReference type="NCBI Taxonomy" id="908627"/>
    <lineage>
        <taxon>Bacteria</taxon>
        <taxon>Pseudomonadati</taxon>
        <taxon>Pseudomonadota</taxon>
        <taxon>Betaproteobacteria</taxon>
        <taxon>Burkholderiales</taxon>
        <taxon>Burkholderiaceae</taxon>
        <taxon>Caballeronia</taxon>
    </lineage>
</organism>
<dbReference type="InterPro" id="IPR012337">
    <property type="entry name" value="RNaseH-like_sf"/>
</dbReference>
<dbReference type="Proteomes" id="UP000035963">
    <property type="component" value="Unassembled WGS sequence"/>
</dbReference>
<accession>A0A0J1CWA6</accession>
<proteinExistence type="inferred from homology"/>
<evidence type="ECO:0000256" key="2">
    <source>
        <dbReference type="SAM" id="MobiDB-lite"/>
    </source>
</evidence>
<dbReference type="EMBL" id="AEJF01000115">
    <property type="protein sequence ID" value="KLU24860.1"/>
    <property type="molecule type" value="Genomic_DNA"/>
</dbReference>
<comment type="similarity">
    <text evidence="1">Belongs to the phD/YefM antitoxin family.</text>
</comment>
<feature type="region of interest" description="Disordered" evidence="2">
    <location>
        <begin position="531"/>
        <end position="553"/>
    </location>
</feature>